<dbReference type="InterPro" id="IPR009056">
    <property type="entry name" value="Cyt_c-like_dom"/>
</dbReference>
<gene>
    <name evidence="5" type="ORF">METZ01_LOCUS8513</name>
</gene>
<organism evidence="5">
    <name type="scientific">marine metagenome</name>
    <dbReference type="NCBI Taxonomy" id="408172"/>
    <lineage>
        <taxon>unclassified sequences</taxon>
        <taxon>metagenomes</taxon>
        <taxon>ecological metagenomes</taxon>
    </lineage>
</organism>
<evidence type="ECO:0000256" key="3">
    <source>
        <dbReference type="ARBA" id="ARBA00023004"/>
    </source>
</evidence>
<keyword evidence="3" id="KW-0408">Iron</keyword>
<accession>A0A381NMT7</accession>
<dbReference type="PANTHER" id="PTHR40394">
    <property type="entry name" value="LIPOPROTEIN-RELATED"/>
    <property type="match status" value="1"/>
</dbReference>
<dbReference type="GO" id="GO:0020037">
    <property type="term" value="F:heme binding"/>
    <property type="evidence" value="ECO:0007669"/>
    <property type="project" value="InterPro"/>
</dbReference>
<dbReference type="AlphaFoldDB" id="A0A381NMT7"/>
<dbReference type="Gene3D" id="1.10.760.10">
    <property type="entry name" value="Cytochrome c-like domain"/>
    <property type="match status" value="1"/>
</dbReference>
<evidence type="ECO:0000256" key="1">
    <source>
        <dbReference type="ARBA" id="ARBA00022617"/>
    </source>
</evidence>
<dbReference type="PANTHER" id="PTHR40394:SF2">
    <property type="entry name" value="QUINOL:CYTOCHROME C OXIDOREDUCTASE MEMBRANE PROTEIN"/>
    <property type="match status" value="1"/>
</dbReference>
<proteinExistence type="predicted"/>
<dbReference type="InterPro" id="IPR036909">
    <property type="entry name" value="Cyt_c-like_dom_sf"/>
</dbReference>
<dbReference type="PROSITE" id="PS51007">
    <property type="entry name" value="CYTC"/>
    <property type="match status" value="1"/>
</dbReference>
<dbReference type="GO" id="GO:0046872">
    <property type="term" value="F:metal ion binding"/>
    <property type="evidence" value="ECO:0007669"/>
    <property type="project" value="UniProtKB-KW"/>
</dbReference>
<dbReference type="Pfam" id="PF13442">
    <property type="entry name" value="Cytochrome_CBB3"/>
    <property type="match status" value="1"/>
</dbReference>
<reference evidence="5" key="1">
    <citation type="submission" date="2018-05" db="EMBL/GenBank/DDBJ databases">
        <authorList>
            <person name="Lanie J.A."/>
            <person name="Ng W.-L."/>
            <person name="Kazmierczak K.M."/>
            <person name="Andrzejewski T.M."/>
            <person name="Davidsen T.M."/>
            <person name="Wayne K.J."/>
            <person name="Tettelin H."/>
            <person name="Glass J.I."/>
            <person name="Rusch D."/>
            <person name="Podicherti R."/>
            <person name="Tsui H.-C.T."/>
            <person name="Winkler M.E."/>
        </authorList>
    </citation>
    <scope>NUCLEOTIDE SEQUENCE</scope>
</reference>
<evidence type="ECO:0000256" key="2">
    <source>
        <dbReference type="ARBA" id="ARBA00022723"/>
    </source>
</evidence>
<evidence type="ECO:0000259" key="4">
    <source>
        <dbReference type="PROSITE" id="PS51007"/>
    </source>
</evidence>
<feature type="domain" description="Cytochrome c" evidence="4">
    <location>
        <begin position="88"/>
        <end position="172"/>
    </location>
</feature>
<dbReference type="SUPFAM" id="SSF46626">
    <property type="entry name" value="Cytochrome c"/>
    <property type="match status" value="1"/>
</dbReference>
<keyword evidence="2" id="KW-0479">Metal-binding</keyword>
<protein>
    <recommendedName>
        <fullName evidence="4">Cytochrome c domain-containing protein</fullName>
    </recommendedName>
</protein>
<evidence type="ECO:0000313" key="5">
    <source>
        <dbReference type="EMBL" id="SUZ55659.1"/>
    </source>
</evidence>
<dbReference type="EMBL" id="UINC01000454">
    <property type="protein sequence ID" value="SUZ55659.1"/>
    <property type="molecule type" value="Genomic_DNA"/>
</dbReference>
<dbReference type="GO" id="GO:0009055">
    <property type="term" value="F:electron transfer activity"/>
    <property type="evidence" value="ECO:0007669"/>
    <property type="project" value="InterPro"/>
</dbReference>
<sequence>MVSHLPALTAGGLLSAKRLMIIGLVVATTGTIVLGQPPFMRNMHTGPVVLPQVETRVPVDGTIAVDGEQLRDRIESQDLPNPVSPTPAALAEGEWLYGVYCALCHGATGQGDGQIAEHFRRMPNLSLPYIQDYTDGWIYAIIREGGFNMPPFAHSMSIRERWALVHFVKTFESAGTP</sequence>
<keyword evidence="1" id="KW-0349">Heme</keyword>
<name>A0A381NMT7_9ZZZZ</name>